<protein>
    <submittedName>
        <fullName evidence="1">Pif1p</fullName>
        <ecNumber evidence="1">3.6.1.15</ecNumber>
    </submittedName>
</protein>
<sequence length="61" mass="6952">MTIHKSQGQTLKKATIDLGKSERSLGLTFVALSLLKNINDFLFVPFPYDRLTKIKESKQKN</sequence>
<evidence type="ECO:0000313" key="2">
    <source>
        <dbReference type="Proteomes" id="UP000276133"/>
    </source>
</evidence>
<dbReference type="OrthoDB" id="10029506at2759"/>
<dbReference type="AlphaFoldDB" id="A0A3M7P6K1"/>
<dbReference type="Proteomes" id="UP000276133">
    <property type="component" value="Unassembled WGS sequence"/>
</dbReference>
<dbReference type="CDD" id="cd18809">
    <property type="entry name" value="SF1_C_RecD"/>
    <property type="match status" value="1"/>
</dbReference>
<dbReference type="EC" id="3.6.1.15" evidence="1"/>
<name>A0A3M7P6K1_BRAPC</name>
<evidence type="ECO:0000313" key="1">
    <source>
        <dbReference type="EMBL" id="RMZ94672.1"/>
    </source>
</evidence>
<proteinExistence type="predicted"/>
<accession>A0A3M7P6K1</accession>
<reference evidence="1 2" key="1">
    <citation type="journal article" date="2018" name="Sci. Rep.">
        <title>Genomic signatures of local adaptation to the degree of environmental predictability in rotifers.</title>
        <authorList>
            <person name="Franch-Gras L."/>
            <person name="Hahn C."/>
            <person name="Garcia-Roger E.M."/>
            <person name="Carmona M.J."/>
            <person name="Serra M."/>
            <person name="Gomez A."/>
        </authorList>
    </citation>
    <scope>NUCLEOTIDE SEQUENCE [LARGE SCALE GENOMIC DNA]</scope>
    <source>
        <strain evidence="1">HYR1</strain>
    </source>
</reference>
<gene>
    <name evidence="1" type="ORF">BpHYR1_021176</name>
</gene>
<dbReference type="EMBL" id="REGN01012881">
    <property type="protein sequence ID" value="RMZ94672.1"/>
    <property type="molecule type" value="Genomic_DNA"/>
</dbReference>
<organism evidence="1 2">
    <name type="scientific">Brachionus plicatilis</name>
    <name type="common">Marine rotifer</name>
    <name type="synonym">Brachionus muelleri</name>
    <dbReference type="NCBI Taxonomy" id="10195"/>
    <lineage>
        <taxon>Eukaryota</taxon>
        <taxon>Metazoa</taxon>
        <taxon>Spiralia</taxon>
        <taxon>Gnathifera</taxon>
        <taxon>Rotifera</taxon>
        <taxon>Eurotatoria</taxon>
        <taxon>Monogononta</taxon>
        <taxon>Pseudotrocha</taxon>
        <taxon>Ploima</taxon>
        <taxon>Brachionidae</taxon>
        <taxon>Brachionus</taxon>
    </lineage>
</organism>
<comment type="caution">
    <text evidence="1">The sequence shown here is derived from an EMBL/GenBank/DDBJ whole genome shotgun (WGS) entry which is preliminary data.</text>
</comment>
<keyword evidence="2" id="KW-1185">Reference proteome</keyword>
<keyword evidence="1" id="KW-0378">Hydrolase</keyword>
<dbReference type="STRING" id="10195.A0A3M7P6K1"/>
<dbReference type="GO" id="GO:0017111">
    <property type="term" value="F:ribonucleoside triphosphate phosphatase activity"/>
    <property type="evidence" value="ECO:0007669"/>
    <property type="project" value="UniProtKB-EC"/>
</dbReference>